<reference evidence="2 3" key="1">
    <citation type="submission" date="2019-01" db="EMBL/GenBank/DDBJ databases">
        <title>Draft genome sequence of Psathyrella aberdarensis IHI B618.</title>
        <authorList>
            <person name="Buettner E."/>
            <person name="Kellner H."/>
        </authorList>
    </citation>
    <scope>NUCLEOTIDE SEQUENCE [LARGE SCALE GENOMIC DNA]</scope>
    <source>
        <strain evidence="2 3">IHI B618</strain>
    </source>
</reference>
<evidence type="ECO:0000313" key="3">
    <source>
        <dbReference type="Proteomes" id="UP000290288"/>
    </source>
</evidence>
<dbReference type="Proteomes" id="UP000290288">
    <property type="component" value="Unassembled WGS sequence"/>
</dbReference>
<dbReference type="OrthoDB" id="3059952at2759"/>
<keyword evidence="3" id="KW-1185">Reference proteome</keyword>
<feature type="compositionally biased region" description="Basic and acidic residues" evidence="1">
    <location>
        <begin position="450"/>
        <end position="460"/>
    </location>
</feature>
<name>A0A4Q2DAR7_9AGAR</name>
<gene>
    <name evidence="2" type="ORF">EST38_g10385</name>
</gene>
<protein>
    <submittedName>
        <fullName evidence="2">Uncharacterized protein</fullName>
    </submittedName>
</protein>
<accession>A0A4Q2DAR7</accession>
<sequence length="479" mass="55975">MDYDEKIIRITPSYLFANPRSLQAETRYHTKTVAALADEHERVQSPKAKRTWLEEKKRFWRDRMKHVTACNDALNLEGRKQEVRRQKIRERVVERIKEKSTELGWGREAERYFKENPMINFVHLNPTLTNDEWTKIEPDLIPLMEKERELFRQQEIGEHIRQRINKWLKPAHTALILSQPPNELNPSILDLSLSDEWRTHLCTEAFNEDLTESLVEAASAQIPEIAKAWRKDRIEQLLEVVRNSKTYSGQEVTEDILHLSSTIFRCTKCEDYYGHGGVHTFPHTLVHACNHPHDLPIIQFAPRHLPAPPPPNYGPYEADRRFDPDPVIRLYRKEEMHVVAALKYAGMWSGLNHIVFDDAAHEHMLTMLDTLGWSRETSAAEMEERQPYVECLCECYHNPAERASRKIFRWKKAPHPPGLKGHPGKIRVLASEERWLHYEKSVPLEEEGVEDHQTRGRNVDSDSGSEIIEDLSDLDSDFE</sequence>
<feature type="compositionally biased region" description="Acidic residues" evidence="1">
    <location>
        <begin position="467"/>
        <end position="479"/>
    </location>
</feature>
<evidence type="ECO:0000313" key="2">
    <source>
        <dbReference type="EMBL" id="RXW15465.1"/>
    </source>
</evidence>
<dbReference type="AlphaFoldDB" id="A0A4Q2DAR7"/>
<dbReference type="EMBL" id="SDEE01000550">
    <property type="protein sequence ID" value="RXW15465.1"/>
    <property type="molecule type" value="Genomic_DNA"/>
</dbReference>
<evidence type="ECO:0000256" key="1">
    <source>
        <dbReference type="SAM" id="MobiDB-lite"/>
    </source>
</evidence>
<organism evidence="2 3">
    <name type="scientific">Candolleomyces aberdarensis</name>
    <dbReference type="NCBI Taxonomy" id="2316362"/>
    <lineage>
        <taxon>Eukaryota</taxon>
        <taxon>Fungi</taxon>
        <taxon>Dikarya</taxon>
        <taxon>Basidiomycota</taxon>
        <taxon>Agaricomycotina</taxon>
        <taxon>Agaricomycetes</taxon>
        <taxon>Agaricomycetidae</taxon>
        <taxon>Agaricales</taxon>
        <taxon>Agaricineae</taxon>
        <taxon>Psathyrellaceae</taxon>
        <taxon>Candolleomyces</taxon>
    </lineage>
</organism>
<comment type="caution">
    <text evidence="2">The sequence shown here is derived from an EMBL/GenBank/DDBJ whole genome shotgun (WGS) entry which is preliminary data.</text>
</comment>
<feature type="region of interest" description="Disordered" evidence="1">
    <location>
        <begin position="441"/>
        <end position="479"/>
    </location>
</feature>
<proteinExistence type="predicted"/>